<feature type="transmembrane region" description="Helical" evidence="1">
    <location>
        <begin position="71"/>
        <end position="90"/>
    </location>
</feature>
<dbReference type="InterPro" id="IPR012867">
    <property type="entry name" value="DUF1648"/>
</dbReference>
<gene>
    <name evidence="3" type="ORF">CFK38_16375</name>
</gene>
<dbReference type="AlphaFoldDB" id="A0A291GSA2"/>
<keyword evidence="4" id="KW-1185">Reference proteome</keyword>
<reference evidence="4" key="1">
    <citation type="submission" date="2017-09" db="EMBL/GenBank/DDBJ databases">
        <title>Brachybacterium sp. VM2412.</title>
        <authorList>
            <person name="Tak E.J."/>
            <person name="Bae J.-W."/>
        </authorList>
    </citation>
    <scope>NUCLEOTIDE SEQUENCE [LARGE SCALE GENOMIC DNA]</scope>
    <source>
        <strain evidence="4">VM2412</strain>
    </source>
</reference>
<feature type="transmembrane region" description="Helical" evidence="1">
    <location>
        <begin position="27"/>
        <end position="45"/>
    </location>
</feature>
<sequence length="169" mass="18060">MVGIMSTILSKAQRPARTYATGPITRGLRWLSVLASLGTSAWILVRYPSLPDTVATHFAAGGQADDWGPRWSVLVLGAIMLLLSLLLAAMSTRPRGFNYPAEVTEDNAQAIYREGERMLVWTLLGMQPIYLGIAWATLETGGAPLLAVGLVGLIGATIVGIARTVRAAR</sequence>
<dbReference type="KEGG" id="brz:CFK38_16375"/>
<name>A0A291GSA2_9MICO</name>
<evidence type="ECO:0000256" key="1">
    <source>
        <dbReference type="SAM" id="Phobius"/>
    </source>
</evidence>
<dbReference type="OrthoDB" id="9808690at2"/>
<evidence type="ECO:0000259" key="2">
    <source>
        <dbReference type="Pfam" id="PF07853"/>
    </source>
</evidence>
<feature type="transmembrane region" description="Helical" evidence="1">
    <location>
        <begin position="144"/>
        <end position="165"/>
    </location>
</feature>
<keyword evidence="1" id="KW-0812">Transmembrane</keyword>
<evidence type="ECO:0000313" key="4">
    <source>
        <dbReference type="Proteomes" id="UP000218165"/>
    </source>
</evidence>
<dbReference type="EMBL" id="CP023563">
    <property type="protein sequence ID" value="ATG52922.1"/>
    <property type="molecule type" value="Genomic_DNA"/>
</dbReference>
<dbReference type="Pfam" id="PF07853">
    <property type="entry name" value="DUF1648"/>
    <property type="match status" value="1"/>
</dbReference>
<keyword evidence="1" id="KW-0472">Membrane</keyword>
<evidence type="ECO:0000313" key="3">
    <source>
        <dbReference type="EMBL" id="ATG52922.1"/>
    </source>
</evidence>
<accession>A0A291GSA2</accession>
<proteinExistence type="predicted"/>
<feature type="transmembrane region" description="Helical" evidence="1">
    <location>
        <begin position="118"/>
        <end position="138"/>
    </location>
</feature>
<keyword evidence="1" id="KW-1133">Transmembrane helix</keyword>
<organism evidence="3 4">
    <name type="scientific">Brachybacterium vulturis</name>
    <dbReference type="NCBI Taxonomy" id="2017484"/>
    <lineage>
        <taxon>Bacteria</taxon>
        <taxon>Bacillati</taxon>
        <taxon>Actinomycetota</taxon>
        <taxon>Actinomycetes</taxon>
        <taxon>Micrococcales</taxon>
        <taxon>Dermabacteraceae</taxon>
        <taxon>Brachybacterium</taxon>
    </lineage>
</organism>
<protein>
    <recommendedName>
        <fullName evidence="2">DUF1648 domain-containing protein</fullName>
    </recommendedName>
</protein>
<dbReference type="Proteomes" id="UP000218165">
    <property type="component" value="Chromosome"/>
</dbReference>
<feature type="domain" description="DUF1648" evidence="2">
    <location>
        <begin position="39"/>
        <end position="81"/>
    </location>
</feature>